<keyword evidence="5" id="KW-0498">Mitosis</keyword>
<dbReference type="VEuPathDB" id="MicrosporidiaDB:VICG_01001"/>
<keyword evidence="7" id="KW-0131">Cell cycle</keyword>
<dbReference type="EMBL" id="JH370136">
    <property type="protein sequence ID" value="ELA41984.1"/>
    <property type="molecule type" value="Genomic_DNA"/>
</dbReference>
<feature type="coiled-coil region" evidence="9">
    <location>
        <begin position="234"/>
        <end position="369"/>
    </location>
</feature>
<evidence type="ECO:0000256" key="6">
    <source>
        <dbReference type="ARBA" id="ARBA00023054"/>
    </source>
</evidence>
<evidence type="ECO:0000256" key="1">
    <source>
        <dbReference type="ARBA" id="ARBA00004584"/>
    </source>
</evidence>
<keyword evidence="6 9" id="KW-0175">Coiled coil</keyword>
<dbReference type="RefSeq" id="XP_007604448.1">
    <property type="nucleotide sequence ID" value="XM_007604386.1"/>
</dbReference>
<dbReference type="InterPro" id="IPR005549">
    <property type="entry name" value="Kinetochore_Nuf2_N"/>
</dbReference>
<dbReference type="GO" id="GO:0051301">
    <property type="term" value="P:cell division"/>
    <property type="evidence" value="ECO:0007669"/>
    <property type="project" value="UniProtKB-KW"/>
</dbReference>
<dbReference type="STRING" id="993615.L2GMX7"/>
<evidence type="ECO:0000256" key="8">
    <source>
        <dbReference type="ARBA" id="ARBA00023328"/>
    </source>
</evidence>
<dbReference type="Gene3D" id="1.10.418.60">
    <property type="entry name" value="Ncd80 complex, Nuf2 subunit"/>
    <property type="match status" value="1"/>
</dbReference>
<evidence type="ECO:0000256" key="4">
    <source>
        <dbReference type="ARBA" id="ARBA00022618"/>
    </source>
</evidence>
<feature type="coiled-coil region" evidence="9">
    <location>
        <begin position="132"/>
        <end position="180"/>
    </location>
</feature>
<dbReference type="SUPFAM" id="SSF57997">
    <property type="entry name" value="Tropomyosin"/>
    <property type="match status" value="1"/>
</dbReference>
<keyword evidence="8" id="KW-0137">Centromere</keyword>
<dbReference type="Gene3D" id="1.20.5.340">
    <property type="match status" value="1"/>
</dbReference>
<keyword evidence="3" id="KW-0158">Chromosome</keyword>
<evidence type="ECO:0000256" key="5">
    <source>
        <dbReference type="ARBA" id="ARBA00022776"/>
    </source>
</evidence>
<accession>L2GMX7</accession>
<dbReference type="InterPro" id="IPR038275">
    <property type="entry name" value="Nuf2_N_sf"/>
</dbReference>
<dbReference type="AlphaFoldDB" id="L2GMX7"/>
<feature type="domain" description="Kinetochore protein Nuf2 N-terminal" evidence="10">
    <location>
        <begin position="7"/>
        <end position="54"/>
    </location>
</feature>
<evidence type="ECO:0000313" key="11">
    <source>
        <dbReference type="EMBL" id="ELA41984.1"/>
    </source>
</evidence>
<dbReference type="FunCoup" id="L2GMX7">
    <property type="interactions" value="26"/>
</dbReference>
<evidence type="ECO:0000256" key="3">
    <source>
        <dbReference type="ARBA" id="ARBA00022454"/>
    </source>
</evidence>
<protein>
    <recommendedName>
        <fullName evidence="10">Kinetochore protein Nuf2 N-terminal domain-containing protein</fullName>
    </recommendedName>
</protein>
<feature type="domain" description="Kinetochore protein Nuf2 N-terminal" evidence="10">
    <location>
        <begin position="62"/>
        <end position="121"/>
    </location>
</feature>
<sequence length="422" mass="48726">MNKRNMYSVPDLSTKDIISYLAELNINISPADILKPSIAVTSAIYDSLLEAFEGKGLPDGDEPLQVIKQVQRMGNLLGKIGIGNFTVRDVNPDSRRLVQILSTLINFGMYRDSKKQIYEQASKIADDNFAVKKRLESQLASTKEAIEKVQTELAENAKLKENLENEISNLESELKEFYKYQKEKMNEVSLLKTEKIEIGDKLCSCQLLEHNLKQEITCLRTQIVSDPTKLLELVEEMRSLIEKEKESIRNIEKSIQEQSLVLNKQNKYWEQVVKMHSIVKELNVIEERIEKFEQNILMSESKLKNWDSSINALKIRINHIERQVSHLESKIFNLQSRDKKVSEEISAKIANLRMKYDSVNSEREQLLEKVRNNNKLVQDVLFEKVKKSGEHERECAEIAGLLVNLNGEIELFFNELKNVVNQ</sequence>
<evidence type="ECO:0000313" key="12">
    <source>
        <dbReference type="Proteomes" id="UP000011082"/>
    </source>
</evidence>
<reference evidence="12" key="1">
    <citation type="submission" date="2011-05" db="EMBL/GenBank/DDBJ databases">
        <title>The genome sequence of Vittaforma corneae strain ATCC 50505.</title>
        <authorList>
            <consortium name="The Broad Institute Genome Sequencing Platform"/>
            <person name="Cuomo C."/>
            <person name="Didier E."/>
            <person name="Bowers L."/>
            <person name="Young S.K."/>
            <person name="Zeng Q."/>
            <person name="Gargeya S."/>
            <person name="Fitzgerald M."/>
            <person name="Haas B."/>
            <person name="Abouelleil A."/>
            <person name="Alvarado L."/>
            <person name="Arachchi H.M."/>
            <person name="Berlin A."/>
            <person name="Chapman S.B."/>
            <person name="Gearin G."/>
            <person name="Goldberg J."/>
            <person name="Griggs A."/>
            <person name="Gujja S."/>
            <person name="Hansen M."/>
            <person name="Heiman D."/>
            <person name="Howarth C."/>
            <person name="Larimer J."/>
            <person name="Lui A."/>
            <person name="MacDonald P.J.P."/>
            <person name="McCowen C."/>
            <person name="Montmayeur A."/>
            <person name="Murphy C."/>
            <person name="Neiman D."/>
            <person name="Pearson M."/>
            <person name="Priest M."/>
            <person name="Roberts A."/>
            <person name="Saif S."/>
            <person name="Shea T."/>
            <person name="Sisk P."/>
            <person name="Stolte C."/>
            <person name="Sykes S."/>
            <person name="Wortman J."/>
            <person name="Nusbaum C."/>
            <person name="Birren B."/>
        </authorList>
    </citation>
    <scope>NUCLEOTIDE SEQUENCE [LARGE SCALE GENOMIC DNA]</scope>
    <source>
        <strain evidence="12">ATCC 50505</strain>
    </source>
</reference>
<dbReference type="HOGENOM" id="CLU_025461_1_1_1"/>
<evidence type="ECO:0000256" key="7">
    <source>
        <dbReference type="ARBA" id="ARBA00023306"/>
    </source>
</evidence>
<dbReference type="OrthoDB" id="8194677at2759"/>
<keyword evidence="12" id="KW-1185">Reference proteome</keyword>
<evidence type="ECO:0000256" key="9">
    <source>
        <dbReference type="SAM" id="Coils"/>
    </source>
</evidence>
<organism evidence="11 12">
    <name type="scientific">Vittaforma corneae (strain ATCC 50505)</name>
    <name type="common">Microsporidian parasite</name>
    <name type="synonym">Nosema corneum</name>
    <dbReference type="NCBI Taxonomy" id="993615"/>
    <lineage>
        <taxon>Eukaryota</taxon>
        <taxon>Fungi</taxon>
        <taxon>Fungi incertae sedis</taxon>
        <taxon>Microsporidia</taxon>
        <taxon>Nosematidae</taxon>
        <taxon>Vittaforma</taxon>
    </lineage>
</organism>
<dbReference type="GeneID" id="19881713"/>
<comment type="similarity">
    <text evidence="2">Belongs to the NUF2 family.</text>
</comment>
<keyword evidence="4" id="KW-0132">Cell division</keyword>
<dbReference type="Proteomes" id="UP000011082">
    <property type="component" value="Unassembled WGS sequence"/>
</dbReference>
<name>L2GMX7_VITCO</name>
<comment type="subcellular location">
    <subcellularLocation>
        <location evidence="1">Chromosome</location>
        <location evidence="1">Centromere</location>
    </subcellularLocation>
</comment>
<evidence type="ECO:0000256" key="2">
    <source>
        <dbReference type="ARBA" id="ARBA00005498"/>
    </source>
</evidence>
<dbReference type="OMA" id="YLKMEAH"/>
<dbReference type="Pfam" id="PF03800">
    <property type="entry name" value="Nuf2"/>
    <property type="match status" value="2"/>
</dbReference>
<gene>
    <name evidence="11" type="ORF">VICG_01001</name>
</gene>
<dbReference type="InParanoid" id="L2GMX7"/>
<proteinExistence type="inferred from homology"/>
<dbReference type="GO" id="GO:0031262">
    <property type="term" value="C:Ndc80 complex"/>
    <property type="evidence" value="ECO:0007669"/>
    <property type="project" value="InterPro"/>
</dbReference>
<evidence type="ECO:0000259" key="10">
    <source>
        <dbReference type="Pfam" id="PF03800"/>
    </source>
</evidence>